<keyword evidence="4" id="KW-1185">Reference proteome</keyword>
<evidence type="ECO:0000313" key="3">
    <source>
        <dbReference type="EMBL" id="GAA4880836.1"/>
    </source>
</evidence>
<dbReference type="PANTHER" id="PTHR12149">
    <property type="entry name" value="FRUCTOSAMINE 3 KINASE-RELATED PROTEIN"/>
    <property type="match status" value="1"/>
</dbReference>
<reference evidence="4" key="1">
    <citation type="journal article" date="2019" name="Int. J. Syst. Evol. Microbiol.">
        <title>The Global Catalogue of Microorganisms (GCM) 10K type strain sequencing project: providing services to taxonomists for standard genome sequencing and annotation.</title>
        <authorList>
            <consortium name="The Broad Institute Genomics Platform"/>
            <consortium name="The Broad Institute Genome Sequencing Center for Infectious Disease"/>
            <person name="Wu L."/>
            <person name="Ma J."/>
        </authorList>
    </citation>
    <scope>NUCLEOTIDE SEQUENCE [LARGE SCALE GENOMIC DNA]</scope>
    <source>
        <strain evidence="4">JCM 18401</strain>
    </source>
</reference>
<dbReference type="SUPFAM" id="SSF56112">
    <property type="entry name" value="Protein kinase-like (PK-like)"/>
    <property type="match status" value="1"/>
</dbReference>
<evidence type="ECO:0000256" key="2">
    <source>
        <dbReference type="PIRNR" id="PIRNR006221"/>
    </source>
</evidence>
<comment type="caution">
    <text evidence="3">The sequence shown here is derived from an EMBL/GenBank/DDBJ whole genome shotgun (WGS) entry which is preliminary data.</text>
</comment>
<organism evidence="3 4">
    <name type="scientific">Ferrimonas pelagia</name>
    <dbReference type="NCBI Taxonomy" id="1177826"/>
    <lineage>
        <taxon>Bacteria</taxon>
        <taxon>Pseudomonadati</taxon>
        <taxon>Pseudomonadota</taxon>
        <taxon>Gammaproteobacteria</taxon>
        <taxon>Alteromonadales</taxon>
        <taxon>Ferrimonadaceae</taxon>
        <taxon>Ferrimonas</taxon>
    </lineage>
</organism>
<sequence>MWNAISLQISDALGRDFNISARHSVTGGDIHQAYKIEDHHCALFVKTNHKDKLDLFETEAHGLKLLAQSPTLVVPEVITTGKSADHAFLALQYLEFSPGTKAQWFQLGEDLARLHQDHCQSQYGFDEDNFIGATVQPNKWSKNWSEFFAEQRLGWQLKLAQDKGHQIGNIALWIDRCAEALRGHQPEPSLLHGDLWRGNMSFVEGRGCLFDPACYYGDRETDLAMTELFSPLPSDFYKGYDAEWPIDKGYQQRKAIYQLYHLLNHLNLFGGSYLQQCQQQLSELFCD</sequence>
<evidence type="ECO:0000256" key="1">
    <source>
        <dbReference type="ARBA" id="ARBA00009460"/>
    </source>
</evidence>
<dbReference type="Gene3D" id="3.90.1200.10">
    <property type="match status" value="1"/>
</dbReference>
<dbReference type="GO" id="GO:0016301">
    <property type="term" value="F:kinase activity"/>
    <property type="evidence" value="ECO:0007669"/>
    <property type="project" value="UniProtKB-KW"/>
</dbReference>
<dbReference type="RefSeq" id="WP_345334617.1">
    <property type="nucleotide sequence ID" value="NZ_BAABJZ010000018.1"/>
</dbReference>
<keyword evidence="2" id="KW-0808">Transferase</keyword>
<evidence type="ECO:0000313" key="4">
    <source>
        <dbReference type="Proteomes" id="UP001499988"/>
    </source>
</evidence>
<comment type="similarity">
    <text evidence="1 2">Belongs to the fructosamine kinase family.</text>
</comment>
<keyword evidence="2 3" id="KW-0418">Kinase</keyword>
<dbReference type="InterPro" id="IPR011009">
    <property type="entry name" value="Kinase-like_dom_sf"/>
</dbReference>
<dbReference type="Proteomes" id="UP001499988">
    <property type="component" value="Unassembled WGS sequence"/>
</dbReference>
<dbReference type="Pfam" id="PF03881">
    <property type="entry name" value="Fructosamin_kin"/>
    <property type="match status" value="1"/>
</dbReference>
<dbReference type="EMBL" id="BAABJZ010000018">
    <property type="protein sequence ID" value="GAA4880836.1"/>
    <property type="molecule type" value="Genomic_DNA"/>
</dbReference>
<dbReference type="PANTHER" id="PTHR12149:SF8">
    <property type="entry name" value="PROTEIN-RIBULOSAMINE 3-KINASE"/>
    <property type="match status" value="1"/>
</dbReference>
<name>A0ABP9EJJ3_9GAMM</name>
<dbReference type="Gene3D" id="3.30.200.20">
    <property type="entry name" value="Phosphorylase Kinase, domain 1"/>
    <property type="match status" value="1"/>
</dbReference>
<dbReference type="InterPro" id="IPR016477">
    <property type="entry name" value="Fructo-/Ketosamine-3-kinase"/>
</dbReference>
<proteinExistence type="inferred from homology"/>
<protein>
    <submittedName>
        <fullName evidence="3">Fructosamine kinase family protein</fullName>
    </submittedName>
</protein>
<gene>
    <name evidence="3" type="ORF">GCM10023333_13810</name>
</gene>
<accession>A0ABP9EJJ3</accession>
<dbReference type="PIRSF" id="PIRSF006221">
    <property type="entry name" value="Ketosamine-3-kinase"/>
    <property type="match status" value="1"/>
</dbReference>